<evidence type="ECO:0000256" key="2">
    <source>
        <dbReference type="SAM" id="SignalP"/>
    </source>
</evidence>
<feature type="signal peptide" evidence="2">
    <location>
        <begin position="1"/>
        <end position="25"/>
    </location>
</feature>
<evidence type="ECO:0000313" key="5">
    <source>
        <dbReference type="Proteomes" id="UP000196158"/>
    </source>
</evidence>
<dbReference type="InterPro" id="IPR037524">
    <property type="entry name" value="PA14/GLEYA"/>
</dbReference>
<gene>
    <name evidence="4" type="ORF">KASA_0D00033G</name>
</gene>
<name>A0A1X7RB24_9SACH</name>
<organism evidence="4 5">
    <name type="scientific">Maudiozyma saulgeensis</name>
    <dbReference type="NCBI Taxonomy" id="1789683"/>
    <lineage>
        <taxon>Eukaryota</taxon>
        <taxon>Fungi</taxon>
        <taxon>Dikarya</taxon>
        <taxon>Ascomycota</taxon>
        <taxon>Saccharomycotina</taxon>
        <taxon>Saccharomycetes</taxon>
        <taxon>Saccharomycetales</taxon>
        <taxon>Saccharomycetaceae</taxon>
        <taxon>Maudiozyma</taxon>
    </lineage>
</organism>
<evidence type="ECO:0000256" key="1">
    <source>
        <dbReference type="SAM" id="MobiDB-lite"/>
    </source>
</evidence>
<feature type="domain" description="PA14" evidence="3">
    <location>
        <begin position="62"/>
        <end position="226"/>
    </location>
</feature>
<dbReference type="Pfam" id="PF07691">
    <property type="entry name" value="PA14"/>
    <property type="match status" value="1"/>
</dbReference>
<dbReference type="Gene3D" id="2.60.120.1560">
    <property type="match status" value="1"/>
</dbReference>
<sequence>MFFKKMRVFILLLSLFYFLVSSVVADQSIADCKLMLYTLGSRSSEYYLYANPLNGLPVGEFSGTSMWDLLYDLDSYPDIITYGETSTVNFNVQVDADEETIAEGTLYNDNITVTNFSLSINGIISVPEDGYYTFNVQADSGAYIYIENDTASYCCDTNYVNRQAEQFFVSSIPSDPEHNKPEDSVYLIKDFSYSIHIRYVNQNSSAVLDLSMTDPNGVIYPDIDQFLYARDIRSCNYEEANVTTTVTWTGTVTETISSYTSIYNNLTISIYTVNTVYVVGVPAASSSELLTSSSSEFISTSGSSTSVFTISSSENLDSSTMVVSSSTTSSDSDIYPSSSGHSSSIGYSSSHISATFSSIVTDISSSTIDSISSSIGSSVFSETPISSDIPTPLNSITTSSSVISSSLSSNTSSSTLKSKSHMSDSSHSPSSTTKISSITSALSTSEISDHSISYSESTISSNNKLNQSTSYYTSIMVLTKTITTLCSTSVTSPENNSTSLKYFTTTFEEEATSTIVVTRFPSCENIEPSSLSNSKVLTPDSIKIDTTKGVSTTEHPSNAPIVSQYISREGTQVTRSSPSLYINNNAGSPMGDSLISCLLSMILSFTIFI</sequence>
<feature type="region of interest" description="Disordered" evidence="1">
    <location>
        <begin position="407"/>
        <end position="433"/>
    </location>
</feature>
<dbReference type="EMBL" id="FXLY01000015">
    <property type="protein sequence ID" value="SMN22852.1"/>
    <property type="molecule type" value="Genomic_DNA"/>
</dbReference>
<proteinExistence type="predicted"/>
<evidence type="ECO:0000313" key="4">
    <source>
        <dbReference type="EMBL" id="SMN22852.1"/>
    </source>
</evidence>
<dbReference type="Proteomes" id="UP000196158">
    <property type="component" value="Unassembled WGS sequence"/>
</dbReference>
<dbReference type="InterPro" id="IPR011658">
    <property type="entry name" value="PA14_dom"/>
</dbReference>
<feature type="chain" id="PRO_5012123617" description="PA14 domain-containing protein" evidence="2">
    <location>
        <begin position="26"/>
        <end position="609"/>
    </location>
</feature>
<evidence type="ECO:0000259" key="3">
    <source>
        <dbReference type="PROSITE" id="PS51820"/>
    </source>
</evidence>
<dbReference type="AlphaFoldDB" id="A0A1X7RB24"/>
<dbReference type="PROSITE" id="PS51820">
    <property type="entry name" value="PA14"/>
    <property type="match status" value="1"/>
</dbReference>
<protein>
    <recommendedName>
        <fullName evidence="3">PA14 domain-containing protein</fullName>
    </recommendedName>
</protein>
<accession>A0A1X7RB24</accession>
<reference evidence="4 5" key="1">
    <citation type="submission" date="2017-04" db="EMBL/GenBank/DDBJ databases">
        <authorList>
            <person name="Afonso C.L."/>
            <person name="Miller P.J."/>
            <person name="Scott M.A."/>
            <person name="Spackman E."/>
            <person name="Goraichik I."/>
            <person name="Dimitrov K.M."/>
            <person name="Suarez D.L."/>
            <person name="Swayne D.E."/>
        </authorList>
    </citation>
    <scope>NUCLEOTIDE SEQUENCE [LARGE SCALE GENOMIC DNA]</scope>
</reference>
<keyword evidence="2" id="KW-0732">Signal</keyword>
<keyword evidence="5" id="KW-1185">Reference proteome</keyword>